<sequence>AIINNLSGRFAELSLQKFSSNVVEKCLKLGGVDAARENIIREVISSPLLPRLLQDGYGNYVVQSSLSVSTGPLHEAVVEAVRPHLATLRGTPHGKRILQRISAR</sequence>
<evidence type="ECO:0000313" key="5">
    <source>
        <dbReference type="Proteomes" id="UP000815325"/>
    </source>
</evidence>
<feature type="repeat" description="Pumilio" evidence="2">
    <location>
        <begin position="42"/>
        <end position="79"/>
    </location>
</feature>
<dbReference type="PANTHER" id="PTHR12537">
    <property type="entry name" value="RNA BINDING PROTEIN PUMILIO-RELATED"/>
    <property type="match status" value="1"/>
</dbReference>
<dbReference type="InterPro" id="IPR033133">
    <property type="entry name" value="PUM-HD"/>
</dbReference>
<evidence type="ECO:0000256" key="1">
    <source>
        <dbReference type="ARBA" id="ARBA00022737"/>
    </source>
</evidence>
<keyword evidence="5" id="KW-1185">Reference proteome</keyword>
<keyword evidence="1" id="KW-0677">Repeat</keyword>
<evidence type="ECO:0000259" key="3">
    <source>
        <dbReference type="PROSITE" id="PS50303"/>
    </source>
</evidence>
<evidence type="ECO:0000256" key="2">
    <source>
        <dbReference type="PROSITE-ProRule" id="PRU00317"/>
    </source>
</evidence>
<feature type="domain" description="PUM-HD" evidence="3">
    <location>
        <begin position="1"/>
        <end position="104"/>
    </location>
</feature>
<dbReference type="Pfam" id="PF00806">
    <property type="entry name" value="PUF"/>
    <property type="match status" value="2"/>
</dbReference>
<reference evidence="4" key="1">
    <citation type="submission" date="2017-08" db="EMBL/GenBank/DDBJ databases">
        <authorList>
            <person name="Polle J.E."/>
            <person name="Barry K."/>
            <person name="Cushman J."/>
            <person name="Schmutz J."/>
            <person name="Tran D."/>
            <person name="Hathwaick L.T."/>
            <person name="Yim W.C."/>
            <person name="Jenkins J."/>
            <person name="Mckie-Krisberg Z.M."/>
            <person name="Prochnik S."/>
            <person name="Lindquist E."/>
            <person name="Dockter R.B."/>
            <person name="Adam C."/>
            <person name="Molina H."/>
            <person name="Bunkerborg J."/>
            <person name="Jin E."/>
            <person name="Buchheim M."/>
            <person name="Magnuson J."/>
        </authorList>
    </citation>
    <scope>NUCLEOTIDE SEQUENCE</scope>
    <source>
        <strain evidence="4">CCAP 19/18</strain>
    </source>
</reference>
<protein>
    <submittedName>
        <fullName evidence="4">Armadillo-type protein</fullName>
    </submittedName>
</protein>
<dbReference type="EMBL" id="MU069501">
    <property type="protein sequence ID" value="KAF5840877.1"/>
    <property type="molecule type" value="Genomic_DNA"/>
</dbReference>
<dbReference type="SMART" id="SM00025">
    <property type="entry name" value="Pumilio"/>
    <property type="match status" value="2"/>
</dbReference>
<dbReference type="InterPro" id="IPR001313">
    <property type="entry name" value="Pumilio_RNA-bd_rpt"/>
</dbReference>
<feature type="repeat" description="Pumilio" evidence="2">
    <location>
        <begin position="5"/>
        <end position="41"/>
    </location>
</feature>
<dbReference type="InterPro" id="IPR016024">
    <property type="entry name" value="ARM-type_fold"/>
</dbReference>
<dbReference type="PROSITE" id="PS50303">
    <property type="entry name" value="PUM_HD"/>
    <property type="match status" value="1"/>
</dbReference>
<evidence type="ECO:0000313" key="4">
    <source>
        <dbReference type="EMBL" id="KAF5840877.1"/>
    </source>
</evidence>
<dbReference type="SUPFAM" id="SSF48371">
    <property type="entry name" value="ARM repeat"/>
    <property type="match status" value="1"/>
</dbReference>
<dbReference type="Gene3D" id="1.25.10.10">
    <property type="entry name" value="Leucine-rich Repeat Variant"/>
    <property type="match status" value="1"/>
</dbReference>
<name>A0ABQ7H1Y7_DUNSA</name>
<feature type="non-terminal residue" evidence="4">
    <location>
        <position position="1"/>
    </location>
</feature>
<dbReference type="Proteomes" id="UP000815325">
    <property type="component" value="Unassembled WGS sequence"/>
</dbReference>
<comment type="caution">
    <text evidence="4">The sequence shown here is derived from an EMBL/GenBank/DDBJ whole genome shotgun (WGS) entry which is preliminary data.</text>
</comment>
<dbReference type="PROSITE" id="PS50302">
    <property type="entry name" value="PUM"/>
    <property type="match status" value="2"/>
</dbReference>
<gene>
    <name evidence="4" type="ORF">DUNSADRAFT_15245</name>
</gene>
<accession>A0ABQ7H1Y7</accession>
<dbReference type="PANTHER" id="PTHR12537:SF13">
    <property type="entry name" value="PUMILIO HOMOLOGY DOMAIN FAMILY MEMBER 4"/>
    <property type="match status" value="1"/>
</dbReference>
<proteinExistence type="predicted"/>
<organism evidence="4 5">
    <name type="scientific">Dunaliella salina</name>
    <name type="common">Green alga</name>
    <name type="synonym">Protococcus salinus</name>
    <dbReference type="NCBI Taxonomy" id="3046"/>
    <lineage>
        <taxon>Eukaryota</taxon>
        <taxon>Viridiplantae</taxon>
        <taxon>Chlorophyta</taxon>
        <taxon>core chlorophytes</taxon>
        <taxon>Chlorophyceae</taxon>
        <taxon>CS clade</taxon>
        <taxon>Chlamydomonadales</taxon>
        <taxon>Dunaliellaceae</taxon>
        <taxon>Dunaliella</taxon>
    </lineage>
</organism>
<dbReference type="InterPro" id="IPR011989">
    <property type="entry name" value="ARM-like"/>
</dbReference>